<reference evidence="2 3" key="1">
    <citation type="submission" date="2024-09" db="EMBL/GenBank/DDBJ databases">
        <title>Rethinking Asexuality: The Enigmatic Case of Functional Sexual Genes in Lepraria (Stereocaulaceae).</title>
        <authorList>
            <person name="Doellman M."/>
            <person name="Sun Y."/>
            <person name="Barcenas-Pena A."/>
            <person name="Lumbsch H.T."/>
            <person name="Grewe F."/>
        </authorList>
    </citation>
    <scope>NUCLEOTIDE SEQUENCE [LARGE SCALE GENOMIC DNA]</scope>
    <source>
        <strain evidence="2 3">Grewe 0041</strain>
    </source>
</reference>
<dbReference type="EMBL" id="JBHFEH010000030">
    <property type="protein sequence ID" value="KAL2052005.1"/>
    <property type="molecule type" value="Genomic_DNA"/>
</dbReference>
<feature type="transmembrane region" description="Helical" evidence="1">
    <location>
        <begin position="73"/>
        <end position="93"/>
    </location>
</feature>
<evidence type="ECO:0000313" key="3">
    <source>
        <dbReference type="Proteomes" id="UP001590951"/>
    </source>
</evidence>
<organism evidence="2 3">
    <name type="scientific">Lepraria finkii</name>
    <dbReference type="NCBI Taxonomy" id="1340010"/>
    <lineage>
        <taxon>Eukaryota</taxon>
        <taxon>Fungi</taxon>
        <taxon>Dikarya</taxon>
        <taxon>Ascomycota</taxon>
        <taxon>Pezizomycotina</taxon>
        <taxon>Lecanoromycetes</taxon>
        <taxon>OSLEUM clade</taxon>
        <taxon>Lecanoromycetidae</taxon>
        <taxon>Lecanorales</taxon>
        <taxon>Lecanorineae</taxon>
        <taxon>Stereocaulaceae</taxon>
        <taxon>Lepraria</taxon>
    </lineage>
</organism>
<feature type="transmembrane region" description="Helical" evidence="1">
    <location>
        <begin position="140"/>
        <end position="159"/>
    </location>
</feature>
<dbReference type="Proteomes" id="UP001590951">
    <property type="component" value="Unassembled WGS sequence"/>
</dbReference>
<keyword evidence="1" id="KW-0812">Transmembrane</keyword>
<evidence type="ECO:0000313" key="2">
    <source>
        <dbReference type="EMBL" id="KAL2052005.1"/>
    </source>
</evidence>
<accession>A0ABR4B342</accession>
<evidence type="ECO:0000256" key="1">
    <source>
        <dbReference type="SAM" id="Phobius"/>
    </source>
</evidence>
<keyword evidence="1" id="KW-0472">Membrane</keyword>
<keyword evidence="1" id="KW-1133">Transmembrane helix</keyword>
<feature type="transmembrane region" description="Helical" evidence="1">
    <location>
        <begin position="99"/>
        <end position="120"/>
    </location>
</feature>
<name>A0ABR4B342_9LECA</name>
<keyword evidence="3" id="KW-1185">Reference proteome</keyword>
<sequence>MDCMDKALPMIPDQANGTGVVTISFIDLTDLEDPPGLTEASRSSRTRQSLFSSIRRISQIVGPEQANKPNGSIVMSSVLCFIGLLAFGCVAVAYPLRPILITIGIVAFIILSSLVVLTVLDLKSNKLASYAYRRNLGNTILTICLAIPFFMLLYAFLWFPDLNKTVSRFSQDIVDEVQFPALALFQNSNWTSQANIRSKSMKCFLGWLKEDAVLCDDLPPEQLIPGQSCNCKAGWTNDVIEGFHWQNTTYRYLSWRPTPKLIDRVPAFLMTLQAFFTYNASQSLADSSATQSPSLWLAIYDPKLDLNDALRMGYTRMVLISANGNNAINLGLTYRQAPNFPPAYDYDLSLSSNQNLNLVCDTSPGKYIRPCHVTFFIQFPTFDRRVILQQPVMRWMDVAASAGAYFSFVQFVSWILSGQAMAT</sequence>
<comment type="caution">
    <text evidence="2">The sequence shown here is derived from an EMBL/GenBank/DDBJ whole genome shotgun (WGS) entry which is preliminary data.</text>
</comment>
<protein>
    <submittedName>
        <fullName evidence="2">Uncharacterized protein</fullName>
    </submittedName>
</protein>
<gene>
    <name evidence="2" type="ORF">ABVK25_007697</name>
</gene>
<proteinExistence type="predicted"/>